<dbReference type="InterPro" id="IPR036388">
    <property type="entry name" value="WH-like_DNA-bd_sf"/>
</dbReference>
<sequence>MTRAYSFSPDELADLLARVALHDAGALRRLYDGTAARLFGVILRIQPDRAAAEDALQETYLAVWQQAQLYRASLGHPWAWLLTLARNKAIDSLRGARPVVSLENTPAAAAATAAGETLSDDEPSDPAVAWAQHDGGEEVWHQRRTQRHLHDCLQQLPPVQRQSVILAYMHGLSHLELAQHLRAPLGSVKSWVRRALLGLRDCLQQVGHPTV</sequence>
<evidence type="ECO:0000259" key="5">
    <source>
        <dbReference type="Pfam" id="PF04542"/>
    </source>
</evidence>
<dbReference type="SUPFAM" id="SSF88946">
    <property type="entry name" value="Sigma2 domain of RNA polymerase sigma factors"/>
    <property type="match status" value="1"/>
</dbReference>
<dbReference type="Pfam" id="PF08281">
    <property type="entry name" value="Sigma70_r4_2"/>
    <property type="match status" value="1"/>
</dbReference>
<evidence type="ECO:0000256" key="4">
    <source>
        <dbReference type="ARBA" id="ARBA00023163"/>
    </source>
</evidence>
<feature type="domain" description="RNA polymerase sigma factor 70 region 4 type 2" evidence="6">
    <location>
        <begin position="149"/>
        <end position="196"/>
    </location>
</feature>
<dbReference type="RefSeq" id="WP_143889030.1">
    <property type="nucleotide sequence ID" value="NZ_VJNB01000001.1"/>
</dbReference>
<reference evidence="7 8" key="1">
    <citation type="submission" date="2019-07" db="EMBL/GenBank/DDBJ databases">
        <title>Tepidimonas alkaliphilus YIM 72238 draft genome.</title>
        <authorList>
            <person name="Da Costa M.S."/>
            <person name="Froufe H.J.C."/>
            <person name="Egas C."/>
            <person name="Albuquerque L."/>
        </authorList>
    </citation>
    <scope>NUCLEOTIDE SEQUENCE [LARGE SCALE GENOMIC DNA]</scope>
    <source>
        <strain evidence="7 8">YIM 72238</strain>
    </source>
</reference>
<dbReference type="PANTHER" id="PTHR43133">
    <property type="entry name" value="RNA POLYMERASE ECF-TYPE SIGMA FACTO"/>
    <property type="match status" value="1"/>
</dbReference>
<dbReference type="InterPro" id="IPR007627">
    <property type="entry name" value="RNA_pol_sigma70_r2"/>
</dbReference>
<dbReference type="Gene3D" id="1.10.10.10">
    <property type="entry name" value="Winged helix-like DNA-binding domain superfamily/Winged helix DNA-binding domain"/>
    <property type="match status" value="1"/>
</dbReference>
<comment type="caution">
    <text evidence="7">The sequence shown here is derived from an EMBL/GenBank/DDBJ whole genome shotgun (WGS) entry which is preliminary data.</text>
</comment>
<accession>A0A554WCS9</accession>
<dbReference type="InterPro" id="IPR013325">
    <property type="entry name" value="RNA_pol_sigma_r2"/>
</dbReference>
<dbReference type="Gene3D" id="1.10.1740.10">
    <property type="match status" value="1"/>
</dbReference>
<evidence type="ECO:0000313" key="7">
    <source>
        <dbReference type="EMBL" id="TSE21378.1"/>
    </source>
</evidence>
<dbReference type="InterPro" id="IPR013324">
    <property type="entry name" value="RNA_pol_sigma_r3/r4-like"/>
</dbReference>
<dbReference type="SUPFAM" id="SSF88659">
    <property type="entry name" value="Sigma3 and sigma4 domains of RNA polymerase sigma factors"/>
    <property type="match status" value="1"/>
</dbReference>
<dbReference type="NCBIfam" id="TIGR02937">
    <property type="entry name" value="sigma70-ECF"/>
    <property type="match status" value="1"/>
</dbReference>
<dbReference type="InterPro" id="IPR014284">
    <property type="entry name" value="RNA_pol_sigma-70_dom"/>
</dbReference>
<name>A0A554WCS9_9BURK</name>
<proteinExistence type="inferred from homology"/>
<keyword evidence="4" id="KW-0804">Transcription</keyword>
<dbReference type="Pfam" id="PF04542">
    <property type="entry name" value="Sigma70_r2"/>
    <property type="match status" value="1"/>
</dbReference>
<dbReference type="GO" id="GO:0016987">
    <property type="term" value="F:sigma factor activity"/>
    <property type="evidence" value="ECO:0007669"/>
    <property type="project" value="UniProtKB-KW"/>
</dbReference>
<dbReference type="OrthoDB" id="9784272at2"/>
<protein>
    <submittedName>
        <fullName evidence="7">ECF RNA polymerase sigma factor SigK</fullName>
    </submittedName>
</protein>
<keyword evidence="8" id="KW-1185">Reference proteome</keyword>
<dbReference type="GO" id="GO:0006352">
    <property type="term" value="P:DNA-templated transcription initiation"/>
    <property type="evidence" value="ECO:0007669"/>
    <property type="project" value="InterPro"/>
</dbReference>
<dbReference type="AlphaFoldDB" id="A0A554WCS9"/>
<dbReference type="InterPro" id="IPR039425">
    <property type="entry name" value="RNA_pol_sigma-70-like"/>
</dbReference>
<evidence type="ECO:0000259" key="6">
    <source>
        <dbReference type="Pfam" id="PF08281"/>
    </source>
</evidence>
<evidence type="ECO:0000313" key="8">
    <source>
        <dbReference type="Proteomes" id="UP000315736"/>
    </source>
</evidence>
<evidence type="ECO:0000256" key="2">
    <source>
        <dbReference type="ARBA" id="ARBA00023015"/>
    </source>
</evidence>
<comment type="similarity">
    <text evidence="1">Belongs to the sigma-70 factor family. ECF subfamily.</text>
</comment>
<feature type="domain" description="RNA polymerase sigma-70 region 2" evidence="5">
    <location>
        <begin position="31"/>
        <end position="97"/>
    </location>
</feature>
<dbReference type="EMBL" id="VJNB01000001">
    <property type="protein sequence ID" value="TSE21378.1"/>
    <property type="molecule type" value="Genomic_DNA"/>
</dbReference>
<dbReference type="CDD" id="cd06171">
    <property type="entry name" value="Sigma70_r4"/>
    <property type="match status" value="1"/>
</dbReference>
<keyword evidence="2" id="KW-0805">Transcription regulation</keyword>
<dbReference type="Proteomes" id="UP000315736">
    <property type="component" value="Unassembled WGS sequence"/>
</dbReference>
<dbReference type="InterPro" id="IPR013249">
    <property type="entry name" value="RNA_pol_sigma70_r4_t2"/>
</dbReference>
<dbReference type="PANTHER" id="PTHR43133:SF62">
    <property type="entry name" value="RNA POLYMERASE SIGMA FACTOR SIGZ"/>
    <property type="match status" value="1"/>
</dbReference>
<organism evidence="7 8">
    <name type="scientific">Tepidimonas alkaliphilus</name>
    <dbReference type="NCBI Taxonomy" id="2588942"/>
    <lineage>
        <taxon>Bacteria</taxon>
        <taxon>Pseudomonadati</taxon>
        <taxon>Pseudomonadota</taxon>
        <taxon>Betaproteobacteria</taxon>
        <taxon>Burkholderiales</taxon>
        <taxon>Tepidimonas</taxon>
    </lineage>
</organism>
<keyword evidence="3" id="KW-0731">Sigma factor</keyword>
<evidence type="ECO:0000256" key="3">
    <source>
        <dbReference type="ARBA" id="ARBA00023082"/>
    </source>
</evidence>
<gene>
    <name evidence="7" type="primary">sigK</name>
    <name evidence="7" type="ORF">Talka_00045</name>
</gene>
<evidence type="ECO:0000256" key="1">
    <source>
        <dbReference type="ARBA" id="ARBA00010641"/>
    </source>
</evidence>
<dbReference type="GO" id="GO:0003677">
    <property type="term" value="F:DNA binding"/>
    <property type="evidence" value="ECO:0007669"/>
    <property type="project" value="InterPro"/>
</dbReference>